<dbReference type="HOGENOM" id="CLU_181377_0_0_9"/>
<gene>
    <name evidence="2" type="ordered locus">Desmer_2963</name>
</gene>
<proteinExistence type="predicted"/>
<dbReference type="AlphaFoldDB" id="J7ISM6"/>
<organism evidence="2 3">
    <name type="scientific">Desulfosporosinus meridiei (strain ATCC BAA-275 / DSM 13257 / KCTC 12902 / NCIMB 13706 / S10)</name>
    <dbReference type="NCBI Taxonomy" id="768704"/>
    <lineage>
        <taxon>Bacteria</taxon>
        <taxon>Bacillati</taxon>
        <taxon>Bacillota</taxon>
        <taxon>Clostridia</taxon>
        <taxon>Eubacteriales</taxon>
        <taxon>Desulfitobacteriaceae</taxon>
        <taxon>Desulfosporosinus</taxon>
    </lineage>
</organism>
<keyword evidence="1" id="KW-1133">Transmembrane helix</keyword>
<dbReference type="Proteomes" id="UP000005262">
    <property type="component" value="Chromosome"/>
</dbReference>
<keyword evidence="1" id="KW-0812">Transmembrane</keyword>
<reference evidence="2 3" key="1">
    <citation type="journal article" date="2012" name="J. Bacteriol.">
        <title>Complete genome sequences of Desulfosporosinus orientis DSM765T, Desulfosporosinus youngiae DSM17734T, Desulfosporosinus meridiei DSM13257T, and Desulfosporosinus acidiphilus DSM22704T.</title>
        <authorList>
            <person name="Pester M."/>
            <person name="Brambilla E."/>
            <person name="Alazard D."/>
            <person name="Rattei T."/>
            <person name="Weinmaier T."/>
            <person name="Han J."/>
            <person name="Lucas S."/>
            <person name="Lapidus A."/>
            <person name="Cheng J.F."/>
            <person name="Goodwin L."/>
            <person name="Pitluck S."/>
            <person name="Peters L."/>
            <person name="Ovchinnikova G."/>
            <person name="Teshima H."/>
            <person name="Detter J.C."/>
            <person name="Han C.S."/>
            <person name="Tapia R."/>
            <person name="Land M.L."/>
            <person name="Hauser L."/>
            <person name="Kyrpides N.C."/>
            <person name="Ivanova N.N."/>
            <person name="Pagani I."/>
            <person name="Huntmann M."/>
            <person name="Wei C.L."/>
            <person name="Davenport K.W."/>
            <person name="Daligault H."/>
            <person name="Chain P.S."/>
            <person name="Chen A."/>
            <person name="Mavromatis K."/>
            <person name="Markowitz V."/>
            <person name="Szeto E."/>
            <person name="Mikhailova N."/>
            <person name="Pati A."/>
            <person name="Wagner M."/>
            <person name="Woyke T."/>
            <person name="Ollivier B."/>
            <person name="Klenk H.P."/>
            <person name="Spring S."/>
            <person name="Loy A."/>
        </authorList>
    </citation>
    <scope>NUCLEOTIDE SEQUENCE [LARGE SCALE GENOMIC DNA]</scope>
    <source>
        <strain evidence="3">ATCC BAA-275 / DSM 13257 / NCIMB 13706 / S10</strain>
    </source>
</reference>
<evidence type="ECO:0000256" key="1">
    <source>
        <dbReference type="SAM" id="Phobius"/>
    </source>
</evidence>
<dbReference type="KEGG" id="dmi:Desmer_2963"/>
<accession>J7ISM6</accession>
<evidence type="ECO:0000313" key="2">
    <source>
        <dbReference type="EMBL" id="AFQ44852.1"/>
    </source>
</evidence>
<keyword evidence="3" id="KW-1185">Reference proteome</keyword>
<reference evidence="3" key="2">
    <citation type="submission" date="2012-08" db="EMBL/GenBank/DDBJ databases">
        <title>Finished genome of Desulfosporosinus meridiei DSM 13257.</title>
        <authorList>
            <person name="Huntemann M."/>
            <person name="Wei C.-L."/>
            <person name="Han J."/>
            <person name="Detter J.C."/>
            <person name="Han C."/>
            <person name="Davenport K."/>
            <person name="Daligault H."/>
            <person name="Erkkila T."/>
            <person name="Gu W."/>
            <person name="Munk A.C.C."/>
            <person name="Teshima H."/>
            <person name="Xu Y."/>
            <person name="Chain P."/>
            <person name="Tapia R."/>
            <person name="Chen A."/>
            <person name="Krypides N."/>
            <person name="Mavromatis K."/>
            <person name="Markowitz V."/>
            <person name="Szeto E."/>
            <person name="Ivanova N."/>
            <person name="Mikhailova N."/>
            <person name="Ovchinnikova G."/>
            <person name="Pagani I."/>
            <person name="Pati A."/>
            <person name="Goodwin L."/>
            <person name="Peters L."/>
            <person name="Pitluck S."/>
            <person name="Woyke T."/>
            <person name="Pester M."/>
            <person name="Spring S."/>
            <person name="Ollivier B."/>
            <person name="Rattei T."/>
            <person name="Klenk H.-P."/>
            <person name="Wagner M."/>
            <person name="Loy A."/>
        </authorList>
    </citation>
    <scope>NUCLEOTIDE SEQUENCE [LARGE SCALE GENOMIC DNA]</scope>
    <source>
        <strain evidence="3">ATCC BAA-275 / DSM 13257 / NCIMB 13706 / S10</strain>
    </source>
</reference>
<keyword evidence="1" id="KW-0472">Membrane</keyword>
<dbReference type="EMBL" id="CP003629">
    <property type="protein sequence ID" value="AFQ44852.1"/>
    <property type="molecule type" value="Genomic_DNA"/>
</dbReference>
<name>J7ISM6_DESMD</name>
<protein>
    <submittedName>
        <fullName evidence="2">Uncharacterized protein</fullName>
    </submittedName>
</protein>
<sequence>MWGGVKVPIISVICYLCTLMFYTMGYLKVLELNAGHVSTRVSTTYVSQATSYFVLTIFFALYGSLLFYVKTIKDKEIKIMTPNLDLKHPKKTDIRRRAS</sequence>
<evidence type="ECO:0000313" key="3">
    <source>
        <dbReference type="Proteomes" id="UP000005262"/>
    </source>
</evidence>
<feature type="transmembrane region" description="Helical" evidence="1">
    <location>
        <begin position="49"/>
        <end position="69"/>
    </location>
</feature>
<feature type="transmembrane region" description="Helical" evidence="1">
    <location>
        <begin position="7"/>
        <end position="29"/>
    </location>
</feature>